<dbReference type="GO" id="GO:0008483">
    <property type="term" value="F:transaminase activity"/>
    <property type="evidence" value="ECO:0007669"/>
    <property type="project" value="UniProtKB-KW"/>
</dbReference>
<organism evidence="7 8">
    <name type="scientific">[Kitasatospora] papulosa</name>
    <dbReference type="NCBI Taxonomy" id="1464011"/>
    <lineage>
        <taxon>Bacteria</taxon>
        <taxon>Bacillati</taxon>
        <taxon>Actinomycetota</taxon>
        <taxon>Actinomycetes</taxon>
        <taxon>Kitasatosporales</taxon>
        <taxon>Streptomycetaceae</taxon>
        <taxon>Streptomyces</taxon>
    </lineage>
</organism>
<keyword evidence="4" id="KW-0456">Lyase</keyword>
<comment type="cofactor">
    <cofactor evidence="1">
        <name>pyridoxal 5'-phosphate</name>
        <dbReference type="ChEBI" id="CHEBI:597326"/>
    </cofactor>
</comment>
<keyword evidence="7" id="KW-0032">Aminotransferase</keyword>
<dbReference type="EMBL" id="CP108135">
    <property type="protein sequence ID" value="WTP66877.1"/>
    <property type="molecule type" value="Genomic_DNA"/>
</dbReference>
<dbReference type="Proteomes" id="UP001622496">
    <property type="component" value="Chromosome"/>
</dbReference>
<dbReference type="InterPro" id="IPR004839">
    <property type="entry name" value="Aminotransferase_I/II_large"/>
</dbReference>
<evidence type="ECO:0000256" key="5">
    <source>
        <dbReference type="ARBA" id="ARBA00037974"/>
    </source>
</evidence>
<keyword evidence="8" id="KW-1185">Reference proteome</keyword>
<proteinExistence type="inferred from homology"/>
<dbReference type="Pfam" id="PF00155">
    <property type="entry name" value="Aminotran_1_2"/>
    <property type="match status" value="1"/>
</dbReference>
<dbReference type="InterPro" id="IPR015421">
    <property type="entry name" value="PyrdxlP-dep_Trfase_major"/>
</dbReference>
<keyword evidence="7" id="KW-0808">Transferase</keyword>
<dbReference type="InterPro" id="IPR015422">
    <property type="entry name" value="PyrdxlP-dep_Trfase_small"/>
</dbReference>
<evidence type="ECO:0000256" key="3">
    <source>
        <dbReference type="ARBA" id="ARBA00022898"/>
    </source>
</evidence>
<dbReference type="PANTHER" id="PTHR43525:SF1">
    <property type="entry name" value="PROTEIN MALY"/>
    <property type="match status" value="1"/>
</dbReference>
<evidence type="ECO:0000256" key="2">
    <source>
        <dbReference type="ARBA" id="ARBA00012224"/>
    </source>
</evidence>
<evidence type="ECO:0000313" key="7">
    <source>
        <dbReference type="EMBL" id="WTP66877.1"/>
    </source>
</evidence>
<protein>
    <recommendedName>
        <fullName evidence="2">cysteine-S-conjugate beta-lyase</fullName>
        <ecNumber evidence="2">4.4.1.13</ecNumber>
    </recommendedName>
</protein>
<dbReference type="InterPro" id="IPR051798">
    <property type="entry name" value="Class-II_PLP-Dep_Aminotrans"/>
</dbReference>
<dbReference type="RefSeq" id="WP_199813835.1">
    <property type="nucleotide sequence ID" value="NZ_CP108135.1"/>
</dbReference>
<dbReference type="SUPFAM" id="SSF53383">
    <property type="entry name" value="PLP-dependent transferases"/>
    <property type="match status" value="1"/>
</dbReference>
<feature type="domain" description="Aminotransferase class I/classII large" evidence="6">
    <location>
        <begin position="44"/>
        <end position="406"/>
    </location>
</feature>
<evidence type="ECO:0000313" key="8">
    <source>
        <dbReference type="Proteomes" id="UP001622496"/>
    </source>
</evidence>
<dbReference type="Gene3D" id="3.40.640.10">
    <property type="entry name" value="Type I PLP-dependent aspartate aminotransferase-like (Major domain)"/>
    <property type="match status" value="1"/>
</dbReference>
<dbReference type="Gene3D" id="3.90.1150.10">
    <property type="entry name" value="Aspartate Aminotransferase, domain 1"/>
    <property type="match status" value="1"/>
</dbReference>
<sequence>MSEGARNAVSTTARYDFDTVIDRRGTWCVQWDGVADRFGVDGLLPFTISDMDFETAPEVLAALRARLDHGVLGYTTWQQDDFLSAVAHWYGTRYGADLDTGRLVYGPSVLSQLSQLLQMWTSEGEGVVVHTPTYDGFRKAVLGLGRELRGVPLGDTEALERELARADAKVLVLCSPHNPTGRVWTEAELREMAELARRHGAAVISDEIHADFVHDGHVHVPYARIADAAGVGDGGVEAGVRDGGGPAGGRWAVITSASKSFNFPALTGSYGIIGDPADRAEYLRRMETAEGLASPAVLSLTAHIAAYREGAAWLDAVRAYVTGNLAMVAERLDAEFPELAWVPPQAGYLAWIDLRPLGVEEEALQRVLIEREKVAIMPGSVYGAPGFLRLNLGCPRSKAEAGVSALVRGLRTVRA</sequence>
<accession>A0ABZ1K8N5</accession>
<keyword evidence="3" id="KW-0663">Pyridoxal phosphate</keyword>
<dbReference type="InterPro" id="IPR015424">
    <property type="entry name" value="PyrdxlP-dep_Trfase"/>
</dbReference>
<comment type="similarity">
    <text evidence="5">Belongs to the class-II pyridoxal-phosphate-dependent aminotransferase family. MalY/PatB cystathionine beta-lyase subfamily.</text>
</comment>
<dbReference type="PANTHER" id="PTHR43525">
    <property type="entry name" value="PROTEIN MALY"/>
    <property type="match status" value="1"/>
</dbReference>
<gene>
    <name evidence="7" type="ORF">OG560_16200</name>
</gene>
<evidence type="ECO:0000256" key="1">
    <source>
        <dbReference type="ARBA" id="ARBA00001933"/>
    </source>
</evidence>
<dbReference type="CDD" id="cd00609">
    <property type="entry name" value="AAT_like"/>
    <property type="match status" value="1"/>
</dbReference>
<evidence type="ECO:0000256" key="4">
    <source>
        <dbReference type="ARBA" id="ARBA00023239"/>
    </source>
</evidence>
<evidence type="ECO:0000259" key="6">
    <source>
        <dbReference type="Pfam" id="PF00155"/>
    </source>
</evidence>
<name>A0ABZ1K8N5_9ACTN</name>
<dbReference type="EC" id="4.4.1.13" evidence="2"/>
<reference evidence="7 8" key="1">
    <citation type="submission" date="2022-10" db="EMBL/GenBank/DDBJ databases">
        <title>The complete genomes of actinobacterial strains from the NBC collection.</title>
        <authorList>
            <person name="Joergensen T.S."/>
            <person name="Alvarez Arevalo M."/>
            <person name="Sterndorff E.B."/>
            <person name="Faurdal D."/>
            <person name="Vuksanovic O."/>
            <person name="Mourched A.-S."/>
            <person name="Charusanti P."/>
            <person name="Shaw S."/>
            <person name="Blin K."/>
            <person name="Weber T."/>
        </authorList>
    </citation>
    <scope>NUCLEOTIDE SEQUENCE [LARGE SCALE GENOMIC DNA]</scope>
    <source>
        <strain evidence="7 8">NBC_00185</strain>
    </source>
</reference>